<feature type="domain" description="CMP/dCMP-type deaminase" evidence="11">
    <location>
        <begin position="230"/>
        <end position="344"/>
    </location>
</feature>
<comment type="function">
    <text evidence="1">Converts 2,5-diamino-6-(ribosylamino)-4(3h)-pyrimidinone 5'-phosphate into 5-amino-6-(ribosylamino)-2,4(1h,3h)-pyrimidinedione 5'-phosphate.</text>
</comment>
<gene>
    <name evidence="12" type="ORF">ACEZDJ_01500</name>
</gene>
<keyword evidence="7" id="KW-0521">NADP</keyword>
<evidence type="ECO:0000313" key="12">
    <source>
        <dbReference type="EMBL" id="MFC1399963.1"/>
    </source>
</evidence>
<dbReference type="Gene3D" id="3.40.140.10">
    <property type="entry name" value="Cytidine Deaminase, domain 2"/>
    <property type="match status" value="1"/>
</dbReference>
<dbReference type="PROSITE" id="PS51747">
    <property type="entry name" value="CYT_DCMP_DEAMINASES_2"/>
    <property type="match status" value="1"/>
</dbReference>
<evidence type="ECO:0000256" key="6">
    <source>
        <dbReference type="ARBA" id="ARBA00019930"/>
    </source>
</evidence>
<keyword evidence="13" id="KW-1185">Reference proteome</keyword>
<proteinExistence type="inferred from homology"/>
<accession>A0ABV6UES8</accession>
<evidence type="ECO:0000256" key="1">
    <source>
        <dbReference type="ARBA" id="ARBA00002151"/>
    </source>
</evidence>
<keyword evidence="8" id="KW-0560">Oxidoreductase</keyword>
<evidence type="ECO:0000256" key="4">
    <source>
        <dbReference type="ARBA" id="ARBA00007417"/>
    </source>
</evidence>
<dbReference type="InterPro" id="IPR002125">
    <property type="entry name" value="CMP_dCMP_dom"/>
</dbReference>
<dbReference type="Gene3D" id="3.40.430.10">
    <property type="entry name" value="Dihydrofolate Reductase, subunit A"/>
    <property type="match status" value="1"/>
</dbReference>
<dbReference type="PANTHER" id="PTHR38011:SF7">
    <property type="entry name" value="2,5-DIAMINO-6-RIBOSYLAMINO-4(3H)-PYRIMIDINONE 5'-PHOSPHATE REDUCTASE"/>
    <property type="match status" value="1"/>
</dbReference>
<evidence type="ECO:0000256" key="3">
    <source>
        <dbReference type="ARBA" id="ARBA00005259"/>
    </source>
</evidence>
<evidence type="ECO:0000256" key="10">
    <source>
        <dbReference type="ARBA" id="ARBA00049886"/>
    </source>
</evidence>
<evidence type="ECO:0000256" key="2">
    <source>
        <dbReference type="ARBA" id="ARBA00004882"/>
    </source>
</evidence>
<organism evidence="12 13">
    <name type="scientific">Streptacidiphilus cavernicola</name>
    <dbReference type="NCBI Taxonomy" id="3342716"/>
    <lineage>
        <taxon>Bacteria</taxon>
        <taxon>Bacillati</taxon>
        <taxon>Actinomycetota</taxon>
        <taxon>Actinomycetes</taxon>
        <taxon>Kitasatosporales</taxon>
        <taxon>Streptomycetaceae</taxon>
        <taxon>Streptacidiphilus</taxon>
    </lineage>
</organism>
<evidence type="ECO:0000256" key="9">
    <source>
        <dbReference type="ARBA" id="ARBA00049861"/>
    </source>
</evidence>
<evidence type="ECO:0000256" key="7">
    <source>
        <dbReference type="ARBA" id="ARBA00022857"/>
    </source>
</evidence>
<comment type="catalytic activity">
    <reaction evidence="9">
        <text>5-amino-6-(5-phospho-D-ribitylamino)uracil + NADP(+) = 5-amino-6-(5-phospho-D-ribosylamino)uracil + NADPH + H(+)</text>
        <dbReference type="Rhea" id="RHEA:17845"/>
        <dbReference type="ChEBI" id="CHEBI:15378"/>
        <dbReference type="ChEBI" id="CHEBI:57783"/>
        <dbReference type="ChEBI" id="CHEBI:58349"/>
        <dbReference type="ChEBI" id="CHEBI:58421"/>
        <dbReference type="ChEBI" id="CHEBI:58453"/>
        <dbReference type="EC" id="1.1.1.193"/>
    </reaction>
</comment>
<dbReference type="InterPro" id="IPR024072">
    <property type="entry name" value="DHFR-like_dom_sf"/>
</dbReference>
<evidence type="ECO:0000259" key="11">
    <source>
        <dbReference type="PROSITE" id="PS51747"/>
    </source>
</evidence>
<dbReference type="RefSeq" id="WP_030250525.1">
    <property type="nucleotide sequence ID" value="NZ_JBHEZZ010000001.1"/>
</dbReference>
<dbReference type="Proteomes" id="UP001592528">
    <property type="component" value="Unassembled WGS sequence"/>
</dbReference>
<evidence type="ECO:0000256" key="5">
    <source>
        <dbReference type="ARBA" id="ARBA00012766"/>
    </source>
</evidence>
<dbReference type="Pfam" id="PF01872">
    <property type="entry name" value="RibD_C"/>
    <property type="match status" value="1"/>
</dbReference>
<dbReference type="PANTHER" id="PTHR38011">
    <property type="entry name" value="DIHYDROFOLATE REDUCTASE FAMILY PROTEIN (AFU_ORTHOLOGUE AFUA_8G06820)"/>
    <property type="match status" value="1"/>
</dbReference>
<dbReference type="SUPFAM" id="SSF53927">
    <property type="entry name" value="Cytidine deaminase-like"/>
    <property type="match status" value="1"/>
</dbReference>
<dbReference type="InterPro" id="IPR016193">
    <property type="entry name" value="Cytidine_deaminase-like"/>
</dbReference>
<dbReference type="SUPFAM" id="SSF53597">
    <property type="entry name" value="Dihydrofolate reductase-like"/>
    <property type="match status" value="1"/>
</dbReference>
<comment type="similarity">
    <text evidence="4">In the C-terminal section; belongs to the HTP reductase family.</text>
</comment>
<dbReference type="EMBL" id="JBHEZZ010000001">
    <property type="protein sequence ID" value="MFC1399963.1"/>
    <property type="molecule type" value="Genomic_DNA"/>
</dbReference>
<comment type="catalytic activity">
    <reaction evidence="10">
        <text>2,5-diamino-6-hydroxy-4-(5-phosphoribosylamino)-pyrimidine + H2O + H(+) = 5-amino-6-(5-phospho-D-ribosylamino)uracil + NH4(+)</text>
        <dbReference type="Rhea" id="RHEA:21868"/>
        <dbReference type="ChEBI" id="CHEBI:15377"/>
        <dbReference type="ChEBI" id="CHEBI:15378"/>
        <dbReference type="ChEBI" id="CHEBI:28938"/>
        <dbReference type="ChEBI" id="CHEBI:58453"/>
        <dbReference type="ChEBI" id="CHEBI:58614"/>
        <dbReference type="EC" id="3.5.4.26"/>
    </reaction>
</comment>
<name>A0ABV6UES8_9ACTN</name>
<evidence type="ECO:0000256" key="8">
    <source>
        <dbReference type="ARBA" id="ARBA00023002"/>
    </source>
</evidence>
<dbReference type="InterPro" id="IPR050765">
    <property type="entry name" value="Riboflavin_Biosynth_HTPR"/>
</dbReference>
<comment type="caution">
    <text evidence="12">The sequence shown here is derived from an EMBL/GenBank/DDBJ whole genome shotgun (WGS) entry which is preliminary data.</text>
</comment>
<evidence type="ECO:0000313" key="13">
    <source>
        <dbReference type="Proteomes" id="UP001592528"/>
    </source>
</evidence>
<reference evidence="12 13" key="1">
    <citation type="submission" date="2024-09" db="EMBL/GenBank/DDBJ databases">
        <authorList>
            <person name="Lee S.D."/>
        </authorList>
    </citation>
    <scope>NUCLEOTIDE SEQUENCE [LARGE SCALE GENOMIC DNA]</scope>
    <source>
        <strain evidence="12 13">N1-5</strain>
    </source>
</reference>
<dbReference type="Pfam" id="PF00383">
    <property type="entry name" value="dCMP_cyt_deam_1"/>
    <property type="match status" value="1"/>
</dbReference>
<comment type="pathway">
    <text evidence="2">Cofactor biosynthesis; riboflavin biosynthesis; 5-amino-6-(D-ribitylamino)uracil from GTP: step 2/4.</text>
</comment>
<protein>
    <recommendedName>
        <fullName evidence="6">Riboflavin biosynthesis protein RibD</fullName>
        <ecNumber evidence="5">3.5.4.26</ecNumber>
    </recommendedName>
</protein>
<dbReference type="EC" id="3.5.4.26" evidence="5"/>
<dbReference type="InterPro" id="IPR002734">
    <property type="entry name" value="RibDG_C"/>
</dbReference>
<comment type="similarity">
    <text evidence="3">In the N-terminal section; belongs to the cytidine and deoxycytidylate deaminase family.</text>
</comment>
<sequence length="376" mass="39554">MTDPRPYVLLSAAMSVDGRIDDSSPERLLLSSPEDFDRVDELRAQSDAVLIGAGTLRSDDPRLLVNAPARQARRKAEGRPEQPLRVVLTGSGDLDPARRFWHHGDARVAYAPDAATGALAARLGALAEVVGTGARLDPGAVLDDLGARGVRRLMVEGGGAVHTLFLTAGLVDEIQLAVAPFFVGDADAPAFVRPGLFPQDAAHRMTLAGTSALGDTALLRYLVARPPLTPADRRLLAEAVAESRLCPPSDTAYSVGALVVAEDGTELARGHSREGGDPKVHAEEAALAKIPADDPRLPGATLYTTLEPCSVRASRPTPCAQLVLASGIRRVVLAWREPALFVADCQGVELLEQAGVTVLECPELAAEARAVNAHLG</sequence>